<accession>A0A0E9MVE9</accession>
<feature type="transmembrane region" description="Helical" evidence="1">
    <location>
        <begin position="90"/>
        <end position="107"/>
    </location>
</feature>
<feature type="transmembrane region" description="Helical" evidence="1">
    <location>
        <begin position="119"/>
        <end position="135"/>
    </location>
</feature>
<keyword evidence="3" id="KW-0012">Acyltransferase</keyword>
<protein>
    <submittedName>
        <fullName evidence="3">Putative acyltransferase</fullName>
    </submittedName>
</protein>
<dbReference type="PANTHER" id="PTHR23028">
    <property type="entry name" value="ACETYLTRANSFERASE"/>
    <property type="match status" value="1"/>
</dbReference>
<sequence>MTPAYSTFKDTRQHYEILDGLRGIAAILVVMFHLLETFALGNHEKQLINHGYLAVDFFFLLSGFVMGYAYDERWDRMSMADFCKRRLIRLHPMIIVGSVIGAFLFYFQDSPAFPGIHDIPVGTLLLTMVIGFTLIPVPPSMDIRGWAEMHPLNGPAWSLFFEYIANILYAVVLRHCNRIILSILTAVAAAALIHLAVTSAQGDVIGGWSVDPVQLRIGFTRLLYPFLAGLLLSRVTKPGNIKNAFLWSGLLLVVMLSMPRIGNSDQHWLNGLYDSLSIVLIFPVVVYLGASGSVEGRLSGVNRFLGRISYPLYIIHYPFIYTFVAWVSKYNITPTMESPGSLITCAAVAAGILAVNITLAWLLVKYYDEPVRKWLTGRFFKSL</sequence>
<feature type="transmembrane region" description="Helical" evidence="1">
    <location>
        <begin position="268"/>
        <end position="290"/>
    </location>
</feature>
<dbReference type="STRING" id="1220578.FPE01S_01_04710"/>
<dbReference type="InterPro" id="IPR050879">
    <property type="entry name" value="Acyltransferase_3"/>
</dbReference>
<feature type="transmembrane region" description="Helical" evidence="1">
    <location>
        <begin position="52"/>
        <end position="70"/>
    </location>
</feature>
<dbReference type="EMBL" id="BBWV01000001">
    <property type="protein sequence ID" value="GAO41458.1"/>
    <property type="molecule type" value="Genomic_DNA"/>
</dbReference>
<feature type="domain" description="Acyltransferase 3" evidence="2">
    <location>
        <begin position="17"/>
        <end position="350"/>
    </location>
</feature>
<feature type="transmembrane region" description="Helical" evidence="1">
    <location>
        <begin position="310"/>
        <end position="328"/>
    </location>
</feature>
<feature type="transmembrane region" description="Helical" evidence="1">
    <location>
        <begin position="244"/>
        <end position="262"/>
    </location>
</feature>
<evidence type="ECO:0000256" key="1">
    <source>
        <dbReference type="SAM" id="Phobius"/>
    </source>
</evidence>
<keyword evidence="1" id="KW-0472">Membrane</keyword>
<dbReference type="InterPro" id="IPR002656">
    <property type="entry name" value="Acyl_transf_3_dom"/>
</dbReference>
<keyword evidence="3" id="KW-0808">Transferase</keyword>
<reference evidence="3 4" key="1">
    <citation type="submission" date="2015-04" db="EMBL/GenBank/DDBJ databases">
        <title>Whole genome shotgun sequence of Flavihumibacter petaseus NBRC 106054.</title>
        <authorList>
            <person name="Miyazawa S."/>
            <person name="Hosoyama A."/>
            <person name="Hashimoto M."/>
            <person name="Noguchi M."/>
            <person name="Tsuchikane K."/>
            <person name="Ohji S."/>
            <person name="Yamazoe A."/>
            <person name="Ichikawa N."/>
            <person name="Kimura A."/>
            <person name="Fujita N."/>
        </authorList>
    </citation>
    <scope>NUCLEOTIDE SEQUENCE [LARGE SCALE GENOMIC DNA]</scope>
    <source>
        <strain evidence="3 4">NBRC 106054</strain>
    </source>
</reference>
<evidence type="ECO:0000259" key="2">
    <source>
        <dbReference type="Pfam" id="PF01757"/>
    </source>
</evidence>
<evidence type="ECO:0000313" key="3">
    <source>
        <dbReference type="EMBL" id="GAO41458.1"/>
    </source>
</evidence>
<dbReference type="RefSeq" id="WP_046367321.1">
    <property type="nucleotide sequence ID" value="NZ_BBWV01000001.1"/>
</dbReference>
<feature type="transmembrane region" description="Helical" evidence="1">
    <location>
        <begin position="213"/>
        <end position="232"/>
    </location>
</feature>
<gene>
    <name evidence="3" type="ORF">FPE01S_01_04710</name>
</gene>
<comment type="caution">
    <text evidence="3">The sequence shown here is derived from an EMBL/GenBank/DDBJ whole genome shotgun (WGS) entry which is preliminary data.</text>
</comment>
<keyword evidence="4" id="KW-1185">Reference proteome</keyword>
<dbReference type="AlphaFoldDB" id="A0A0E9MVE9"/>
<name>A0A0E9MVE9_9BACT</name>
<keyword evidence="1" id="KW-0812">Transmembrane</keyword>
<evidence type="ECO:0000313" key="4">
    <source>
        <dbReference type="Proteomes" id="UP000033121"/>
    </source>
</evidence>
<dbReference type="Pfam" id="PF01757">
    <property type="entry name" value="Acyl_transf_3"/>
    <property type="match status" value="1"/>
</dbReference>
<keyword evidence="1" id="KW-1133">Transmembrane helix</keyword>
<feature type="transmembrane region" description="Helical" evidence="1">
    <location>
        <begin position="179"/>
        <end position="201"/>
    </location>
</feature>
<feature type="transmembrane region" description="Helical" evidence="1">
    <location>
        <begin position="340"/>
        <end position="364"/>
    </location>
</feature>
<proteinExistence type="predicted"/>
<feature type="transmembrane region" description="Helical" evidence="1">
    <location>
        <begin position="155"/>
        <end position="172"/>
    </location>
</feature>
<dbReference type="GO" id="GO:0016747">
    <property type="term" value="F:acyltransferase activity, transferring groups other than amino-acyl groups"/>
    <property type="evidence" value="ECO:0007669"/>
    <property type="project" value="InterPro"/>
</dbReference>
<feature type="transmembrane region" description="Helical" evidence="1">
    <location>
        <begin position="20"/>
        <end position="40"/>
    </location>
</feature>
<dbReference type="PANTHER" id="PTHR23028:SF134">
    <property type="entry name" value="PUTATIVE (AFU_ORTHOLOGUE AFUA_4G08520)-RELATED"/>
    <property type="match status" value="1"/>
</dbReference>
<dbReference type="Proteomes" id="UP000033121">
    <property type="component" value="Unassembled WGS sequence"/>
</dbReference>
<dbReference type="OrthoDB" id="9796461at2"/>
<organism evidence="3 4">
    <name type="scientific">Flavihumibacter petaseus NBRC 106054</name>
    <dbReference type="NCBI Taxonomy" id="1220578"/>
    <lineage>
        <taxon>Bacteria</taxon>
        <taxon>Pseudomonadati</taxon>
        <taxon>Bacteroidota</taxon>
        <taxon>Chitinophagia</taxon>
        <taxon>Chitinophagales</taxon>
        <taxon>Chitinophagaceae</taxon>
        <taxon>Flavihumibacter</taxon>
    </lineage>
</organism>